<dbReference type="SUPFAM" id="SSF51215">
    <property type="entry name" value="Regulatory protein AraC"/>
    <property type="match status" value="1"/>
</dbReference>
<evidence type="ECO:0008006" key="4">
    <source>
        <dbReference type="Google" id="ProtNLM"/>
    </source>
</evidence>
<name>A0A6P1NPY1_9BACT</name>
<dbReference type="KEGG" id="nib:GU926_00305"/>
<evidence type="ECO:0000256" key="1">
    <source>
        <dbReference type="ARBA" id="ARBA00023125"/>
    </source>
</evidence>
<dbReference type="RefSeq" id="WP_160687911.1">
    <property type="nucleotide sequence ID" value="NZ_CP047897.1"/>
</dbReference>
<keyword evidence="3" id="KW-1185">Reference proteome</keyword>
<dbReference type="InterPro" id="IPR037923">
    <property type="entry name" value="HTH-like"/>
</dbReference>
<protein>
    <recommendedName>
        <fullName evidence="4">AraC-type arabinose-binding/dimerisation domain-containing protein</fullName>
    </recommendedName>
</protein>
<gene>
    <name evidence="2" type="ORF">GU926_00305</name>
</gene>
<reference evidence="2 3" key="1">
    <citation type="submission" date="2020-01" db="EMBL/GenBank/DDBJ databases">
        <authorList>
            <person name="Kim M."/>
        </authorList>
    </citation>
    <scope>NUCLEOTIDE SEQUENCE [LARGE SCALE GENOMIC DNA]</scope>
    <source>
        <strain evidence="2 3">BT10</strain>
    </source>
</reference>
<evidence type="ECO:0000313" key="3">
    <source>
        <dbReference type="Proteomes" id="UP000464214"/>
    </source>
</evidence>
<dbReference type="GO" id="GO:0003677">
    <property type="term" value="F:DNA binding"/>
    <property type="evidence" value="ECO:0007669"/>
    <property type="project" value="UniProtKB-KW"/>
</dbReference>
<evidence type="ECO:0000313" key="2">
    <source>
        <dbReference type="EMBL" id="QHL85966.1"/>
    </source>
</evidence>
<dbReference type="Proteomes" id="UP000464214">
    <property type="component" value="Chromosome"/>
</dbReference>
<accession>A0A6P1NPY1</accession>
<organism evidence="2 3">
    <name type="scientific">Nibribacter ruber</name>
    <dbReference type="NCBI Taxonomy" id="2698458"/>
    <lineage>
        <taxon>Bacteria</taxon>
        <taxon>Pseudomonadati</taxon>
        <taxon>Bacteroidota</taxon>
        <taxon>Cytophagia</taxon>
        <taxon>Cytophagales</taxon>
        <taxon>Hymenobacteraceae</taxon>
        <taxon>Nibribacter</taxon>
    </lineage>
</organism>
<dbReference type="InterPro" id="IPR014710">
    <property type="entry name" value="RmlC-like_jellyroll"/>
</dbReference>
<dbReference type="EMBL" id="CP047897">
    <property type="protein sequence ID" value="QHL85966.1"/>
    <property type="molecule type" value="Genomic_DNA"/>
</dbReference>
<dbReference type="AlphaFoldDB" id="A0A6P1NPY1"/>
<proteinExistence type="predicted"/>
<dbReference type="Gene3D" id="2.60.120.10">
    <property type="entry name" value="Jelly Rolls"/>
    <property type="match status" value="1"/>
</dbReference>
<sequence length="124" mass="13979">MIKAYKLYTDATGNSKVVKGYVPDRQHLPAHQLEFKETPSPAAYDWHPAPCLQYVLTLSGQLEFTTSAAQVFLLKPGDVLLAADLTGAGHKWRLLDDTPWRRAYIRLHSLEDAGFIEDQEQDPL</sequence>
<keyword evidence="1" id="KW-0238">DNA-binding</keyword>